<dbReference type="Proteomes" id="UP000594873">
    <property type="component" value="Chromosome"/>
</dbReference>
<organism evidence="1 2">
    <name type="scientific">Allosphingosinicella flava</name>
    <dbReference type="NCBI Taxonomy" id="2771430"/>
    <lineage>
        <taxon>Bacteria</taxon>
        <taxon>Pseudomonadati</taxon>
        <taxon>Pseudomonadota</taxon>
        <taxon>Alphaproteobacteria</taxon>
        <taxon>Sphingomonadales</taxon>
        <taxon>Sphingomonadaceae</taxon>
        <taxon>Allosphingosinicella</taxon>
    </lineage>
</organism>
<dbReference type="AlphaFoldDB" id="A0A7T2GHY8"/>
<dbReference type="EMBL" id="CP065592">
    <property type="protein sequence ID" value="QPQ54239.1"/>
    <property type="molecule type" value="Genomic_DNA"/>
</dbReference>
<proteinExistence type="predicted"/>
<evidence type="ECO:0000313" key="2">
    <source>
        <dbReference type="Proteomes" id="UP000594873"/>
    </source>
</evidence>
<gene>
    <name evidence="1" type="ORF">IC614_07655</name>
</gene>
<dbReference type="KEGG" id="sflv:IC614_07655"/>
<protein>
    <submittedName>
        <fullName evidence="1">Uncharacterized protein</fullName>
    </submittedName>
</protein>
<reference evidence="1 2" key="1">
    <citation type="submission" date="2020-11" db="EMBL/GenBank/DDBJ databases">
        <title>Genome seq and assembly of Sphingosinicella sp.</title>
        <authorList>
            <person name="Chhetri G."/>
        </authorList>
    </citation>
    <scope>NUCLEOTIDE SEQUENCE [LARGE SCALE GENOMIC DNA]</scope>
    <source>
        <strain evidence="1 2">UDD2</strain>
    </source>
</reference>
<sequence>MTSSPTTLERAFALARSGECASVADIRARLKQERHDQVEAHLAGAAINRQLRALCGEARRSELA</sequence>
<evidence type="ECO:0000313" key="1">
    <source>
        <dbReference type="EMBL" id="QPQ54239.1"/>
    </source>
</evidence>
<dbReference type="RefSeq" id="WP_200970766.1">
    <property type="nucleotide sequence ID" value="NZ_CP065592.1"/>
</dbReference>
<accession>A0A7T2GHY8</accession>
<keyword evidence="2" id="KW-1185">Reference proteome</keyword>
<name>A0A7T2GHY8_9SPHN</name>